<dbReference type="AlphaFoldDB" id="A0A2H3KHY7"/>
<dbReference type="PROSITE" id="PS00093">
    <property type="entry name" value="N4_MTASE"/>
    <property type="match status" value="1"/>
</dbReference>
<dbReference type="EMBL" id="LYXE01000182">
    <property type="protein sequence ID" value="PDV96708.1"/>
    <property type="molecule type" value="Genomic_DNA"/>
</dbReference>
<evidence type="ECO:0000256" key="4">
    <source>
        <dbReference type="ARBA" id="ARBA00022691"/>
    </source>
</evidence>
<dbReference type="PRINTS" id="PR00508">
    <property type="entry name" value="S21N4MTFRASE"/>
</dbReference>
<keyword evidence="5" id="KW-0680">Restriction system</keyword>
<comment type="caution">
    <text evidence="10">The sequence shown here is derived from an EMBL/GenBank/DDBJ whole genome shotgun (WGS) entry which is preliminary data.</text>
</comment>
<keyword evidence="2" id="KW-0489">Methyltransferase</keyword>
<dbReference type="InterPro" id="IPR001091">
    <property type="entry name" value="RM_Methyltransferase"/>
</dbReference>
<dbReference type="GO" id="GO:0003677">
    <property type="term" value="F:DNA binding"/>
    <property type="evidence" value="ECO:0007669"/>
    <property type="project" value="UniProtKB-KW"/>
</dbReference>
<proteinExistence type="inferred from homology"/>
<dbReference type="InterPro" id="IPR017985">
    <property type="entry name" value="MeTrfase_CN4_CS"/>
</dbReference>
<dbReference type="EC" id="2.1.1.-" evidence="8"/>
<dbReference type="GO" id="GO:0015667">
    <property type="term" value="F:site-specific DNA-methyltransferase (cytosine-N4-specific) activity"/>
    <property type="evidence" value="ECO:0007669"/>
    <property type="project" value="UniProtKB-EC"/>
</dbReference>
<dbReference type="GO" id="GO:0008170">
    <property type="term" value="F:N-methyltransferase activity"/>
    <property type="evidence" value="ECO:0007669"/>
    <property type="project" value="InterPro"/>
</dbReference>
<evidence type="ECO:0000313" key="11">
    <source>
        <dbReference type="Proteomes" id="UP000220922"/>
    </source>
</evidence>
<evidence type="ECO:0000256" key="7">
    <source>
        <dbReference type="ARBA" id="ARBA00049120"/>
    </source>
</evidence>
<dbReference type="Proteomes" id="UP000220922">
    <property type="component" value="Unassembled WGS sequence"/>
</dbReference>
<protein>
    <recommendedName>
        <fullName evidence="8">Methyltransferase</fullName>
        <ecNumber evidence="8">2.1.1.-</ecNumber>
    </recommendedName>
</protein>
<evidence type="ECO:0000256" key="1">
    <source>
        <dbReference type="ARBA" id="ARBA00010203"/>
    </source>
</evidence>
<evidence type="ECO:0000256" key="2">
    <source>
        <dbReference type="ARBA" id="ARBA00022603"/>
    </source>
</evidence>
<organism evidence="10 11">
    <name type="scientific">Candidatus Chloroploca asiatica</name>
    <dbReference type="NCBI Taxonomy" id="1506545"/>
    <lineage>
        <taxon>Bacteria</taxon>
        <taxon>Bacillati</taxon>
        <taxon>Chloroflexota</taxon>
        <taxon>Chloroflexia</taxon>
        <taxon>Chloroflexales</taxon>
        <taxon>Chloroflexineae</taxon>
        <taxon>Oscillochloridaceae</taxon>
        <taxon>Candidatus Chloroploca</taxon>
    </lineage>
</organism>
<dbReference type="InterPro" id="IPR002941">
    <property type="entry name" value="DNA_methylase_N4/N6"/>
</dbReference>
<accession>A0A2H3KHY7</accession>
<evidence type="ECO:0000256" key="6">
    <source>
        <dbReference type="ARBA" id="ARBA00023125"/>
    </source>
</evidence>
<sequence length="381" mass="41788">MRSRCPIIKEHRMALKQSMALSDQHYLAPRIHHADARDLAFLAATSIDLIITSPPYWRRRDYGHPDQIGQETTPGAYIEALISILHSWTRLLRPHASVFLNLGDTYQDGFLAGIPARFELAARDAGWNVVNHIVWAKSVGRPEPVAYRLSSRHEAVFQLTRAKNAAAIFFDRYALACDRASAANPGDVWPTVCDDLPADLWELHATRSKSGHPAPFPPELARRAILLACPEHVCTVCGTPYTRQLVPSAELDASRPQARRAMELFREHGLTEAHLAAIRAVGISDAGQGKLIQKGAGRNAAEVQRLADEAKAALGGYFREFTFAPKRMVGWNRCACAAPTVPGTVLDPFMGSGTTLAVAQELGRQSIGVDLIVPEVLQKAD</sequence>
<feature type="domain" description="DNA methylase N-4/N-6" evidence="9">
    <location>
        <begin position="343"/>
        <end position="371"/>
    </location>
</feature>
<dbReference type="InterPro" id="IPR029063">
    <property type="entry name" value="SAM-dependent_MTases_sf"/>
</dbReference>
<dbReference type="Gene3D" id="3.40.50.150">
    <property type="entry name" value="Vaccinia Virus protein VP39"/>
    <property type="match status" value="2"/>
</dbReference>
<dbReference type="SUPFAM" id="SSF53335">
    <property type="entry name" value="S-adenosyl-L-methionine-dependent methyltransferases"/>
    <property type="match status" value="2"/>
</dbReference>
<gene>
    <name evidence="10" type="ORF">A9Q02_05635</name>
</gene>
<evidence type="ECO:0000313" key="10">
    <source>
        <dbReference type="EMBL" id="PDV96708.1"/>
    </source>
</evidence>
<name>A0A2H3KHY7_9CHLR</name>
<dbReference type="REBASE" id="278980">
    <property type="entry name" value="M.CasB79ORF5635P"/>
</dbReference>
<comment type="catalytic activity">
    <reaction evidence="7">
        <text>a 2'-deoxycytidine in DNA + S-adenosyl-L-methionine = an N(4)-methyl-2'-deoxycytidine in DNA + S-adenosyl-L-homocysteine + H(+)</text>
        <dbReference type="Rhea" id="RHEA:16857"/>
        <dbReference type="Rhea" id="RHEA-COMP:11369"/>
        <dbReference type="Rhea" id="RHEA-COMP:13674"/>
        <dbReference type="ChEBI" id="CHEBI:15378"/>
        <dbReference type="ChEBI" id="CHEBI:57856"/>
        <dbReference type="ChEBI" id="CHEBI:59789"/>
        <dbReference type="ChEBI" id="CHEBI:85452"/>
        <dbReference type="ChEBI" id="CHEBI:137933"/>
        <dbReference type="EC" id="2.1.1.113"/>
    </reaction>
</comment>
<dbReference type="GO" id="GO:0009307">
    <property type="term" value="P:DNA restriction-modification system"/>
    <property type="evidence" value="ECO:0007669"/>
    <property type="project" value="UniProtKB-KW"/>
</dbReference>
<evidence type="ECO:0000256" key="5">
    <source>
        <dbReference type="ARBA" id="ARBA00022747"/>
    </source>
</evidence>
<evidence type="ECO:0000259" key="9">
    <source>
        <dbReference type="Pfam" id="PF01555"/>
    </source>
</evidence>
<feature type="domain" description="DNA methylase N-4/N-6" evidence="9">
    <location>
        <begin position="47"/>
        <end position="231"/>
    </location>
</feature>
<keyword evidence="3" id="KW-0808">Transferase</keyword>
<evidence type="ECO:0000256" key="8">
    <source>
        <dbReference type="RuleBase" id="RU362026"/>
    </source>
</evidence>
<dbReference type="GO" id="GO:0032259">
    <property type="term" value="P:methylation"/>
    <property type="evidence" value="ECO:0007669"/>
    <property type="project" value="UniProtKB-KW"/>
</dbReference>
<keyword evidence="11" id="KW-1185">Reference proteome</keyword>
<keyword evidence="4" id="KW-0949">S-adenosyl-L-methionine</keyword>
<dbReference type="Pfam" id="PF01555">
    <property type="entry name" value="N6_N4_Mtase"/>
    <property type="match status" value="2"/>
</dbReference>
<keyword evidence="6" id="KW-0238">DNA-binding</keyword>
<comment type="similarity">
    <text evidence="1">Belongs to the N(4)/N(6)-methyltransferase family. N(4) subfamily.</text>
</comment>
<evidence type="ECO:0000256" key="3">
    <source>
        <dbReference type="ARBA" id="ARBA00022679"/>
    </source>
</evidence>
<reference evidence="10 11" key="1">
    <citation type="submission" date="2016-05" db="EMBL/GenBank/DDBJ databases">
        <authorList>
            <person name="Lavstsen T."/>
            <person name="Jespersen J.S."/>
        </authorList>
    </citation>
    <scope>NUCLEOTIDE SEQUENCE [LARGE SCALE GENOMIC DNA]</scope>
    <source>
        <strain evidence="10 11">B7-9</strain>
    </source>
</reference>